<keyword evidence="6 9" id="KW-0472">Membrane</keyword>
<organism evidence="10 11">
    <name type="scientific">Owenia fusiformis</name>
    <name type="common">Polychaete worm</name>
    <dbReference type="NCBI Taxonomy" id="6347"/>
    <lineage>
        <taxon>Eukaryota</taxon>
        <taxon>Metazoa</taxon>
        <taxon>Spiralia</taxon>
        <taxon>Lophotrochozoa</taxon>
        <taxon>Annelida</taxon>
        <taxon>Polychaeta</taxon>
        <taxon>Sedentaria</taxon>
        <taxon>Canalipalpata</taxon>
        <taxon>Sabellida</taxon>
        <taxon>Oweniida</taxon>
        <taxon>Oweniidae</taxon>
        <taxon>Owenia</taxon>
    </lineage>
</organism>
<keyword evidence="7" id="KW-1015">Disulfide bond</keyword>
<dbReference type="GO" id="GO:0001540">
    <property type="term" value="F:amyloid-beta binding"/>
    <property type="evidence" value="ECO:0007669"/>
    <property type="project" value="TreeGrafter"/>
</dbReference>
<accession>A0A8J1TSP6</accession>
<keyword evidence="9" id="KW-1003">Cell membrane</keyword>
<dbReference type="GO" id="GO:0005794">
    <property type="term" value="C:Golgi apparatus"/>
    <property type="evidence" value="ECO:0007669"/>
    <property type="project" value="TreeGrafter"/>
</dbReference>
<keyword evidence="8" id="KW-0325">Glycoprotein</keyword>
<dbReference type="PANTHER" id="PTHR10962:SF1">
    <property type="entry name" value="INTEGRAL MEMBRANE PROTEIN 2"/>
    <property type="match status" value="1"/>
</dbReference>
<proteinExistence type="inferred from homology"/>
<dbReference type="SMART" id="SM01039">
    <property type="entry name" value="BRICHOS"/>
    <property type="match status" value="1"/>
</dbReference>
<dbReference type="Proteomes" id="UP000749559">
    <property type="component" value="Unassembled WGS sequence"/>
</dbReference>
<dbReference type="GO" id="GO:0070062">
    <property type="term" value="C:extracellular exosome"/>
    <property type="evidence" value="ECO:0007669"/>
    <property type="project" value="TreeGrafter"/>
</dbReference>
<keyword evidence="3 9" id="KW-0812">Transmembrane</keyword>
<dbReference type="InterPro" id="IPR040145">
    <property type="entry name" value="ITM2"/>
</dbReference>
<evidence type="ECO:0000256" key="7">
    <source>
        <dbReference type="ARBA" id="ARBA00023157"/>
    </source>
</evidence>
<reference evidence="10" key="1">
    <citation type="submission" date="2022-03" db="EMBL/GenBank/DDBJ databases">
        <authorList>
            <person name="Martin C."/>
        </authorList>
    </citation>
    <scope>NUCLEOTIDE SEQUENCE</scope>
</reference>
<protein>
    <recommendedName>
        <fullName evidence="9">Integral membrane protein 2</fullName>
    </recommendedName>
</protein>
<evidence type="ECO:0000256" key="9">
    <source>
        <dbReference type="RuleBase" id="RU367061"/>
    </source>
</evidence>
<dbReference type="Gene3D" id="3.30.390.150">
    <property type="match status" value="1"/>
</dbReference>
<dbReference type="InterPro" id="IPR007084">
    <property type="entry name" value="BRICHOS_dom"/>
</dbReference>
<keyword evidence="11" id="KW-1185">Reference proteome</keyword>
<evidence type="ECO:0000256" key="1">
    <source>
        <dbReference type="ARBA" id="ARBA00004606"/>
    </source>
</evidence>
<evidence type="ECO:0000256" key="5">
    <source>
        <dbReference type="ARBA" id="ARBA00022989"/>
    </source>
</evidence>
<dbReference type="PANTHER" id="PTHR10962">
    <property type="entry name" value="INTEGRAL TRANSMEMBRANE PROTEIN 2"/>
    <property type="match status" value="1"/>
</dbReference>
<keyword evidence="4 9" id="KW-0735">Signal-anchor</keyword>
<comment type="caution">
    <text evidence="10">The sequence shown here is derived from an EMBL/GenBank/DDBJ whole genome shotgun (WGS) entry which is preliminary data.</text>
</comment>
<name>A0A8J1TSP6_OWEFU</name>
<evidence type="ECO:0000256" key="8">
    <source>
        <dbReference type="ARBA" id="ARBA00023180"/>
    </source>
</evidence>
<evidence type="ECO:0000256" key="2">
    <source>
        <dbReference type="ARBA" id="ARBA00006794"/>
    </source>
</evidence>
<evidence type="ECO:0000313" key="10">
    <source>
        <dbReference type="EMBL" id="CAH1789569.1"/>
    </source>
</evidence>
<dbReference type="PROSITE" id="PS50869">
    <property type="entry name" value="BRICHOS"/>
    <property type="match status" value="1"/>
</dbReference>
<dbReference type="EMBL" id="CAIIXF020000007">
    <property type="protein sequence ID" value="CAH1789569.1"/>
    <property type="molecule type" value="Genomic_DNA"/>
</dbReference>
<dbReference type="GO" id="GO:0005886">
    <property type="term" value="C:plasma membrane"/>
    <property type="evidence" value="ECO:0007669"/>
    <property type="project" value="UniProtKB-UniRule"/>
</dbReference>
<evidence type="ECO:0000256" key="3">
    <source>
        <dbReference type="ARBA" id="ARBA00022692"/>
    </source>
</evidence>
<dbReference type="Pfam" id="PF04089">
    <property type="entry name" value="BRICHOS"/>
    <property type="match status" value="1"/>
</dbReference>
<evidence type="ECO:0000256" key="6">
    <source>
        <dbReference type="ARBA" id="ARBA00023136"/>
    </source>
</evidence>
<evidence type="ECO:0000256" key="4">
    <source>
        <dbReference type="ARBA" id="ARBA00022968"/>
    </source>
</evidence>
<comment type="subcellular location">
    <subcellularLocation>
        <location evidence="1 9">Membrane</location>
        <topology evidence="1 9">Single-pass type II membrane protein</topology>
    </subcellularLocation>
</comment>
<evidence type="ECO:0000313" key="11">
    <source>
        <dbReference type="Proteomes" id="UP000749559"/>
    </source>
</evidence>
<keyword evidence="5 9" id="KW-1133">Transmembrane helix</keyword>
<sequence>MFPEKILSEKKEAPGVIVTQMSPEATVSTSKSGLTKKHVLIAITTVLVTLLIVGGIVAVTHEMKERDVEFIKSFKFRDTNGKDNEETVNVNIKESTTEMKVTTEGEDDFSLLNDFKKGITVFKMTIDGEPRCAVTPMNKTATLSPETLEAYLETHPHPEMVDERSVSHVKYEMAEEKIEDTDFLGFRINAMCEGHDIYWLYPKTEDEEMKNVTSQVGREKRAAGWPARLCGQAMVHYFGISRSQYLCRKYAALRNTCRVDCCSRIYSRGMWQAGRWVLNWFGVRPCVTFSRYRCTNCLI</sequence>
<gene>
    <name evidence="10" type="ORF">OFUS_LOCUS14903</name>
</gene>
<comment type="similarity">
    <text evidence="2 9">Belongs to the ITM2 family.</text>
</comment>
<dbReference type="GO" id="GO:0042985">
    <property type="term" value="P:negative regulation of amyloid precursor protein biosynthetic process"/>
    <property type="evidence" value="ECO:0007669"/>
    <property type="project" value="TreeGrafter"/>
</dbReference>
<dbReference type="AlphaFoldDB" id="A0A8J1TSP6"/>
<feature type="transmembrane region" description="Helical" evidence="9">
    <location>
        <begin position="39"/>
        <end position="59"/>
    </location>
</feature>
<dbReference type="OrthoDB" id="6325767at2759"/>